<keyword evidence="3 5" id="KW-0732">Signal</keyword>
<dbReference type="PIRSF" id="PIRSF002741">
    <property type="entry name" value="MppA"/>
    <property type="match status" value="1"/>
</dbReference>
<evidence type="ECO:0000313" key="7">
    <source>
        <dbReference type="EMBL" id="MFD1884253.1"/>
    </source>
</evidence>
<comment type="caution">
    <text evidence="7">The sequence shown here is derived from an EMBL/GenBank/DDBJ whole genome shotgun (WGS) entry which is preliminary data.</text>
</comment>
<feature type="domain" description="Solute-binding protein family 5" evidence="6">
    <location>
        <begin position="119"/>
        <end position="505"/>
    </location>
</feature>
<protein>
    <submittedName>
        <fullName evidence="7">Oligopeptide ABC transporter substrate-binding protein</fullName>
    </submittedName>
</protein>
<dbReference type="Gene3D" id="3.40.190.10">
    <property type="entry name" value="Periplasmic binding protein-like II"/>
    <property type="match status" value="1"/>
</dbReference>
<sequence length="600" mass="66040">MMGSKKRSFKTLSILMIALVLVLSACSKGTPAADTTTPQTNEATKDTGKFPKAATNQNAAIQGGTMNYGLVSDTPFEGILNPVFYSGNPDADVMQFFYPSLFNADASFNIKDGGAATLSFSEDNKTATVKIDDKLNWSDGNPVTAEDYAFAFEVIGDPDYDGVRYDSTFTNIVGMEDYHAKKAKTISGIKVVNDKELQISFINPDPSIKAGLWSYPLEKKVFGSIPVAKMSSSDPVRKNPVGYGPFKIKSMVTGESVQFEANKDYFHGAPKLDGINLKVVNPNVVVESLRSGDVDMVSFPASYYDEKTLPTNIEMLGIQDLAYSYLGFKLGKWDKSKGENVMNPDAKMANKALRQAMGYAMNNAQVGEQLYHGLRTAASSLIIPAFADYYDPSIKGYTYDPEKAKQLLDQAGYVDKDGDGFREDPKGNKLVINFAAMSGDSVAEPLAQFYIQNWKDVGLNVQLLDGRLQEFNSFYDRIEKDDPDVDIFSAAWGTGTDVNPAGLYGRTAQFDYSRYTSDENDKLLKEGVSEKAFDNAYRKDVYKQWQELMIEDAPVIPTLYRYGLTAINKRIKNFDISYGSGYAGDALAGIELTADKPVTQ</sequence>
<accession>A0ABW4RFA4</accession>
<feature type="chain" id="PRO_5046636812" evidence="5">
    <location>
        <begin position="33"/>
        <end position="600"/>
    </location>
</feature>
<dbReference type="PANTHER" id="PTHR30290">
    <property type="entry name" value="PERIPLASMIC BINDING COMPONENT OF ABC TRANSPORTER"/>
    <property type="match status" value="1"/>
</dbReference>
<gene>
    <name evidence="7" type="primary">opp4A</name>
    <name evidence="7" type="ORF">ACFSC9_01840</name>
</gene>
<reference evidence="8" key="1">
    <citation type="journal article" date="2019" name="Int. J. Syst. Evol. Microbiol.">
        <title>The Global Catalogue of Microorganisms (GCM) 10K type strain sequencing project: providing services to taxonomists for standard genome sequencing and annotation.</title>
        <authorList>
            <consortium name="The Broad Institute Genomics Platform"/>
            <consortium name="The Broad Institute Genome Sequencing Center for Infectious Disease"/>
            <person name="Wu L."/>
            <person name="Ma J."/>
        </authorList>
    </citation>
    <scope>NUCLEOTIDE SEQUENCE [LARGE SCALE GENOMIC DNA]</scope>
    <source>
        <strain evidence="8">CCUG 54950</strain>
    </source>
</reference>
<organism evidence="7 8">
    <name type="scientific">Paenibacillus wenxiniae</name>
    <dbReference type="NCBI Taxonomy" id="1636843"/>
    <lineage>
        <taxon>Bacteria</taxon>
        <taxon>Bacillati</taxon>
        <taxon>Bacillota</taxon>
        <taxon>Bacilli</taxon>
        <taxon>Bacillales</taxon>
        <taxon>Paenibacillaceae</taxon>
        <taxon>Paenibacillus</taxon>
    </lineage>
</organism>
<dbReference type="CDD" id="cd08510">
    <property type="entry name" value="PBP2_Lactococcal_OppA_like"/>
    <property type="match status" value="1"/>
</dbReference>
<dbReference type="InterPro" id="IPR000914">
    <property type="entry name" value="SBP_5_dom"/>
</dbReference>
<feature type="compositionally biased region" description="Polar residues" evidence="4">
    <location>
        <begin position="33"/>
        <end position="42"/>
    </location>
</feature>
<dbReference type="InterPro" id="IPR030678">
    <property type="entry name" value="Peptide/Ni-bd"/>
</dbReference>
<feature type="region of interest" description="Disordered" evidence="4">
    <location>
        <begin position="29"/>
        <end position="50"/>
    </location>
</feature>
<comment type="similarity">
    <text evidence="1">Belongs to the bacterial solute-binding protein 5 family.</text>
</comment>
<evidence type="ECO:0000256" key="5">
    <source>
        <dbReference type="SAM" id="SignalP"/>
    </source>
</evidence>
<proteinExistence type="inferred from homology"/>
<dbReference type="InterPro" id="IPR050034">
    <property type="entry name" value="Opp4A"/>
</dbReference>
<evidence type="ECO:0000256" key="3">
    <source>
        <dbReference type="ARBA" id="ARBA00022729"/>
    </source>
</evidence>
<dbReference type="RefSeq" id="WP_347326869.1">
    <property type="nucleotide sequence ID" value="NZ_JBCGUH010000016.1"/>
</dbReference>
<dbReference type="PANTHER" id="PTHR30290:SF9">
    <property type="entry name" value="OLIGOPEPTIDE-BINDING PROTEIN APPA"/>
    <property type="match status" value="1"/>
</dbReference>
<keyword evidence="2" id="KW-0813">Transport</keyword>
<dbReference type="NCBIfam" id="NF045467">
    <property type="entry name" value="Opp4A"/>
    <property type="match status" value="1"/>
</dbReference>
<feature type="signal peptide" evidence="5">
    <location>
        <begin position="1"/>
        <end position="32"/>
    </location>
</feature>
<dbReference type="Proteomes" id="UP001597233">
    <property type="component" value="Unassembled WGS sequence"/>
</dbReference>
<keyword evidence="8" id="KW-1185">Reference proteome</keyword>
<evidence type="ECO:0000256" key="2">
    <source>
        <dbReference type="ARBA" id="ARBA00022448"/>
    </source>
</evidence>
<evidence type="ECO:0000259" key="6">
    <source>
        <dbReference type="Pfam" id="PF00496"/>
    </source>
</evidence>
<name>A0ABW4RFA4_9BACL</name>
<dbReference type="SUPFAM" id="SSF53850">
    <property type="entry name" value="Periplasmic binding protein-like II"/>
    <property type="match status" value="1"/>
</dbReference>
<dbReference type="Pfam" id="PF00496">
    <property type="entry name" value="SBP_bac_5"/>
    <property type="match status" value="1"/>
</dbReference>
<dbReference type="PROSITE" id="PS51257">
    <property type="entry name" value="PROKAR_LIPOPROTEIN"/>
    <property type="match status" value="1"/>
</dbReference>
<dbReference type="EMBL" id="JBHUEH010000007">
    <property type="protein sequence ID" value="MFD1884253.1"/>
    <property type="molecule type" value="Genomic_DNA"/>
</dbReference>
<evidence type="ECO:0000256" key="4">
    <source>
        <dbReference type="SAM" id="MobiDB-lite"/>
    </source>
</evidence>
<evidence type="ECO:0000313" key="8">
    <source>
        <dbReference type="Proteomes" id="UP001597233"/>
    </source>
</evidence>
<dbReference type="Gene3D" id="3.10.105.10">
    <property type="entry name" value="Dipeptide-binding Protein, Domain 3"/>
    <property type="match status" value="1"/>
</dbReference>
<evidence type="ECO:0000256" key="1">
    <source>
        <dbReference type="ARBA" id="ARBA00005695"/>
    </source>
</evidence>
<dbReference type="InterPro" id="IPR039424">
    <property type="entry name" value="SBP_5"/>
</dbReference>